<dbReference type="GO" id="GO:0000978">
    <property type="term" value="F:RNA polymerase II cis-regulatory region sequence-specific DNA binding"/>
    <property type="evidence" value="ECO:0007669"/>
    <property type="project" value="InterPro"/>
</dbReference>
<keyword evidence="4" id="KW-0863">Zinc-finger</keyword>
<evidence type="ECO:0000256" key="11">
    <source>
        <dbReference type="SAM" id="MobiDB-lite"/>
    </source>
</evidence>
<feature type="domain" description="Nuclear receptor" evidence="12">
    <location>
        <begin position="309"/>
        <end position="390"/>
    </location>
</feature>
<dbReference type="CDD" id="cd06960">
    <property type="entry name" value="NR_DBD_HNF4A"/>
    <property type="match status" value="1"/>
</dbReference>
<feature type="region of interest" description="Disordered" evidence="11">
    <location>
        <begin position="199"/>
        <end position="218"/>
    </location>
</feature>
<dbReference type="PROSITE" id="PS51030">
    <property type="entry name" value="NUCLEAR_REC_DBD_2"/>
    <property type="match status" value="1"/>
</dbReference>
<reference evidence="13" key="1">
    <citation type="submission" date="2020-09" db="EMBL/GenBank/DDBJ databases">
        <authorList>
            <person name="Kikuchi T."/>
        </authorList>
    </citation>
    <scope>NUCLEOTIDE SEQUENCE</scope>
    <source>
        <strain evidence="13">SH1</strain>
    </source>
</reference>
<dbReference type="SMART" id="SM00399">
    <property type="entry name" value="ZnF_C4"/>
    <property type="match status" value="1"/>
</dbReference>
<keyword evidence="3" id="KW-0479">Metal-binding</keyword>
<keyword evidence="8" id="KW-0804">Transcription</keyword>
<dbReference type="GO" id="GO:0005634">
    <property type="term" value="C:nucleus"/>
    <property type="evidence" value="ECO:0007669"/>
    <property type="project" value="UniProtKB-SubCell"/>
</dbReference>
<dbReference type="Proteomes" id="UP000783686">
    <property type="component" value="Unassembled WGS sequence"/>
</dbReference>
<keyword evidence="14" id="KW-1185">Reference proteome</keyword>
<evidence type="ECO:0000256" key="8">
    <source>
        <dbReference type="ARBA" id="ARBA00023163"/>
    </source>
</evidence>
<feature type="region of interest" description="Disordered" evidence="11">
    <location>
        <begin position="43"/>
        <end position="64"/>
    </location>
</feature>
<dbReference type="GO" id="GO:0003700">
    <property type="term" value="F:DNA-binding transcription factor activity"/>
    <property type="evidence" value="ECO:0007669"/>
    <property type="project" value="InterPro"/>
</dbReference>
<keyword evidence="9" id="KW-0675">Receptor</keyword>
<feature type="region of interest" description="Disordered" evidence="11">
    <location>
        <begin position="289"/>
        <end position="308"/>
    </location>
</feature>
<dbReference type="EMBL" id="CAJFCW020000006">
    <property type="protein sequence ID" value="CAG9125840.1"/>
    <property type="molecule type" value="Genomic_DNA"/>
</dbReference>
<keyword evidence="7" id="KW-0238">DNA-binding</keyword>
<comment type="caution">
    <text evidence="13">The sequence shown here is derived from an EMBL/GenBank/DDBJ whole genome shotgun (WGS) entry which is preliminary data.</text>
</comment>
<comment type="subcellular location">
    <subcellularLocation>
        <location evidence="1">Nucleus</location>
    </subcellularLocation>
</comment>
<protein>
    <recommendedName>
        <fullName evidence="12">Nuclear receptor domain-containing protein</fullName>
    </recommendedName>
</protein>
<dbReference type="Proteomes" id="UP000614601">
    <property type="component" value="Unassembled WGS sequence"/>
</dbReference>
<evidence type="ECO:0000256" key="5">
    <source>
        <dbReference type="ARBA" id="ARBA00022833"/>
    </source>
</evidence>
<organism evidence="13 14">
    <name type="scientific">Bursaphelenchus okinawaensis</name>
    <dbReference type="NCBI Taxonomy" id="465554"/>
    <lineage>
        <taxon>Eukaryota</taxon>
        <taxon>Metazoa</taxon>
        <taxon>Ecdysozoa</taxon>
        <taxon>Nematoda</taxon>
        <taxon>Chromadorea</taxon>
        <taxon>Rhabditida</taxon>
        <taxon>Tylenchina</taxon>
        <taxon>Tylenchomorpha</taxon>
        <taxon>Aphelenchoidea</taxon>
        <taxon>Aphelenchoididae</taxon>
        <taxon>Bursaphelenchus</taxon>
    </lineage>
</organism>
<dbReference type="GO" id="GO:0008270">
    <property type="term" value="F:zinc ion binding"/>
    <property type="evidence" value="ECO:0007669"/>
    <property type="project" value="UniProtKB-KW"/>
</dbReference>
<dbReference type="Gene3D" id="3.30.50.10">
    <property type="entry name" value="Erythroid Transcription Factor GATA-1, subunit A"/>
    <property type="match status" value="1"/>
</dbReference>
<feature type="compositionally biased region" description="Polar residues" evidence="11">
    <location>
        <begin position="50"/>
        <end position="64"/>
    </location>
</feature>
<comment type="similarity">
    <text evidence="2">Belongs to the nuclear hormone receptor family.</text>
</comment>
<dbReference type="EMBL" id="CAJFDH010000006">
    <property type="protein sequence ID" value="CAD5229123.1"/>
    <property type="molecule type" value="Genomic_DNA"/>
</dbReference>
<feature type="compositionally biased region" description="Low complexity" evidence="11">
    <location>
        <begin position="199"/>
        <end position="210"/>
    </location>
</feature>
<dbReference type="AlphaFoldDB" id="A0A811LQI4"/>
<evidence type="ECO:0000256" key="2">
    <source>
        <dbReference type="ARBA" id="ARBA00005993"/>
    </source>
</evidence>
<dbReference type="PANTHER" id="PTHR46397">
    <property type="entry name" value="NUCLEAR HORMONE RECEPTOR FAMILY-RELATED"/>
    <property type="match status" value="1"/>
</dbReference>
<evidence type="ECO:0000313" key="14">
    <source>
        <dbReference type="Proteomes" id="UP000614601"/>
    </source>
</evidence>
<sequence length="451" mass="51252">MNGHEFSEFWPPNHASSLFYHNNNNNNLNMTFAENQNNLIRPSEEEQRPSMENAQNHGQANNSFLPENIFNGCHNEQQQAQFNTFQMMGMDAASSAAQLLAGIQHHNLSNFQHSALPSSFMHLNLHAAAAACAKEYNTTEAQVTRHSPVAMFDLDHQINTTSNRNQVNQDLDRLLSQSRAHSNNSDMPELSHMPINEEQSSQNANNMQQNTLQPPSSEAENVISPIFSLNPFESQAPLVNQIDMMLNHMSQPPQGNIHEIDHGFGAKDITNDKEMLRNHEKMAFDRKKVKEEHFQREKLSGKDSRNNSPPVCQVCLSGPSNGLHFGAPRTCAACAAFFRRTVSDQKKYICKRPQRCNVKFSETAGYRKICRNCRMKRCLEIGMSPEKVQHKRNRREYMSFRTKMEPKPANEMLSLPHNFSQMEHNAHLESVSSLLPPNPWPTMNQVGFSGL</sequence>
<evidence type="ECO:0000256" key="9">
    <source>
        <dbReference type="ARBA" id="ARBA00023170"/>
    </source>
</evidence>
<evidence type="ECO:0000259" key="12">
    <source>
        <dbReference type="PROSITE" id="PS51030"/>
    </source>
</evidence>
<gene>
    <name evidence="13" type="ORF">BOKJ2_LOCUS13182</name>
</gene>
<dbReference type="InterPro" id="IPR013088">
    <property type="entry name" value="Znf_NHR/GATA"/>
</dbReference>
<dbReference type="OrthoDB" id="9996608at2759"/>
<dbReference type="InterPro" id="IPR001628">
    <property type="entry name" value="Znf_hrmn_rcpt"/>
</dbReference>
<keyword evidence="5" id="KW-0862">Zinc</keyword>
<evidence type="ECO:0000256" key="4">
    <source>
        <dbReference type="ARBA" id="ARBA00022771"/>
    </source>
</evidence>
<evidence type="ECO:0000313" key="13">
    <source>
        <dbReference type="EMBL" id="CAD5229123.1"/>
    </source>
</evidence>
<feature type="compositionally biased region" description="Basic and acidic residues" evidence="11">
    <location>
        <begin position="289"/>
        <end position="305"/>
    </location>
</feature>
<evidence type="ECO:0000256" key="1">
    <source>
        <dbReference type="ARBA" id="ARBA00004123"/>
    </source>
</evidence>
<name>A0A811LQI4_9BILA</name>
<evidence type="ECO:0000256" key="10">
    <source>
        <dbReference type="ARBA" id="ARBA00023242"/>
    </source>
</evidence>
<keyword evidence="10" id="KW-0539">Nucleus</keyword>
<dbReference type="PRINTS" id="PR00047">
    <property type="entry name" value="STROIDFINGER"/>
</dbReference>
<dbReference type="Pfam" id="PF00105">
    <property type="entry name" value="zf-C4"/>
    <property type="match status" value="1"/>
</dbReference>
<dbReference type="InterPro" id="IPR049636">
    <property type="entry name" value="HNF4-like_DBD"/>
</dbReference>
<keyword evidence="6" id="KW-0805">Transcription regulation</keyword>
<evidence type="ECO:0000256" key="6">
    <source>
        <dbReference type="ARBA" id="ARBA00023015"/>
    </source>
</evidence>
<proteinExistence type="inferred from homology"/>
<accession>A0A811LQI4</accession>
<evidence type="ECO:0000256" key="7">
    <source>
        <dbReference type="ARBA" id="ARBA00023125"/>
    </source>
</evidence>
<evidence type="ECO:0000256" key="3">
    <source>
        <dbReference type="ARBA" id="ARBA00022723"/>
    </source>
</evidence>
<dbReference type="SUPFAM" id="SSF57716">
    <property type="entry name" value="Glucocorticoid receptor-like (DNA-binding domain)"/>
    <property type="match status" value="1"/>
</dbReference>
<dbReference type="PANTHER" id="PTHR46397:SF5">
    <property type="entry name" value="NUCLEAR HORMONE RECEPTOR FAMILY MEMBER NHR-20"/>
    <property type="match status" value="1"/>
</dbReference>